<evidence type="ECO:0000256" key="1">
    <source>
        <dbReference type="ARBA" id="ARBA00007277"/>
    </source>
</evidence>
<comment type="similarity">
    <text evidence="1">Belongs to the glycerophosphoryl diester phosphodiesterase family.</text>
</comment>
<reference evidence="8 9" key="2">
    <citation type="journal article" date="2009" name="PLoS ONE">
        <title>The photosynthetic apparatus and its regulation in the aerobic gammaproteobacterium Congregibacter litoralis gen. nov., sp. nov.</title>
        <authorList>
            <person name="Spring S."/>
            <person name="Lunsdorf H."/>
            <person name="Fuchs B.M."/>
            <person name="Tindall B.J."/>
        </authorList>
    </citation>
    <scope>NUCLEOTIDE SEQUENCE [LARGE SCALE GENOMIC DNA]</scope>
    <source>
        <strain evidence="8">KT71</strain>
    </source>
</reference>
<name>A4ABZ9_9GAMM</name>
<feature type="domain" description="GP-PDE" evidence="7">
    <location>
        <begin position="6"/>
        <end position="314"/>
    </location>
</feature>
<dbReference type="Gene3D" id="3.20.20.190">
    <property type="entry name" value="Phosphatidylinositol (PI) phosphodiesterase"/>
    <property type="match status" value="1"/>
</dbReference>
<proteinExistence type="inferred from homology"/>
<gene>
    <name evidence="8" type="ORF">KT71_05477</name>
</gene>
<dbReference type="Pfam" id="PF03009">
    <property type="entry name" value="GDPD"/>
    <property type="match status" value="1"/>
</dbReference>
<dbReference type="EC" id="3.1.4.46" evidence="2"/>
<dbReference type="GO" id="GO:0006629">
    <property type="term" value="P:lipid metabolic process"/>
    <property type="evidence" value="ECO:0007669"/>
    <property type="project" value="InterPro"/>
</dbReference>
<sequence>MTTERPIIIAHRGASAYLPEHTLPAKAMAHALKADFIEQDVVLTADGVPIVLHDIHLDSTTNVATVFPDRAREDGRFYAIDFTLAEIRQLRAHERRGADGKAVFPERFPAMEGLSGVPTLAEEIALIDGLNRSSDHCAGIYVEMKGSAFHHREGHDLPAAVLKVLQDSGWAERRDLVFLQSFEPEALRQLKYEHKTVLPLIQLIAENAWDETGLVDFDKLRSDEGLDAVAQYADGIGPWLMQLYTGVDDRGVPQLTDLAKRAQERGLLVHPYTFRADQLPPGIESFSELHRLFFQDLQVDGVFSDFPDRSRALSLKFSARTSP</sequence>
<accession>A4ABZ9</accession>
<dbReference type="GO" id="GO:0042597">
    <property type="term" value="C:periplasmic space"/>
    <property type="evidence" value="ECO:0007669"/>
    <property type="project" value="TreeGrafter"/>
</dbReference>
<dbReference type="GO" id="GO:0008889">
    <property type="term" value="F:glycerophosphodiester phosphodiesterase activity"/>
    <property type="evidence" value="ECO:0007669"/>
    <property type="project" value="UniProtKB-EC"/>
</dbReference>
<evidence type="ECO:0000256" key="3">
    <source>
        <dbReference type="ARBA" id="ARBA00022729"/>
    </source>
</evidence>
<evidence type="ECO:0000313" key="8">
    <source>
        <dbReference type="EMBL" id="EAQ96449.1"/>
    </source>
</evidence>
<evidence type="ECO:0000256" key="6">
    <source>
        <dbReference type="ARBA" id="ARBA00047512"/>
    </source>
</evidence>
<organism evidence="8 9">
    <name type="scientific">Congregibacter litoralis KT71</name>
    <dbReference type="NCBI Taxonomy" id="314285"/>
    <lineage>
        <taxon>Bacteria</taxon>
        <taxon>Pseudomonadati</taxon>
        <taxon>Pseudomonadota</taxon>
        <taxon>Gammaproteobacteria</taxon>
        <taxon>Cellvibrionales</taxon>
        <taxon>Halieaceae</taxon>
        <taxon>Congregibacter</taxon>
    </lineage>
</organism>
<dbReference type="PANTHER" id="PTHR43620">
    <property type="entry name" value="GLYCEROPHOSPHORYL DIESTER PHOSPHODIESTERASE"/>
    <property type="match status" value="1"/>
</dbReference>
<dbReference type="FunFam" id="3.20.20.190:FF:000009">
    <property type="entry name" value="Glycerophosphodiester phosphodiesterase, periplasmic"/>
    <property type="match status" value="1"/>
</dbReference>
<dbReference type="STRING" id="314285.KT71_05477"/>
<dbReference type="PANTHER" id="PTHR43620:SF7">
    <property type="entry name" value="GLYCEROPHOSPHODIESTER PHOSPHODIESTERASE GDPD5-RELATED"/>
    <property type="match status" value="1"/>
</dbReference>
<dbReference type="PROSITE" id="PS51704">
    <property type="entry name" value="GP_PDE"/>
    <property type="match status" value="1"/>
</dbReference>
<evidence type="ECO:0000313" key="9">
    <source>
        <dbReference type="Proteomes" id="UP000019205"/>
    </source>
</evidence>
<dbReference type="SUPFAM" id="SSF51695">
    <property type="entry name" value="PLC-like phosphodiesterases"/>
    <property type="match status" value="1"/>
</dbReference>
<reference evidence="8 9" key="1">
    <citation type="journal article" date="2007" name="Proc. Natl. Acad. Sci. U.S.A.">
        <title>Characterization of a marine gammaproteobacterium capable of aerobic anoxygenic photosynthesis.</title>
        <authorList>
            <person name="Fuchs B.M."/>
            <person name="Spring S."/>
            <person name="Teeling H."/>
            <person name="Quast C."/>
            <person name="Wulf J."/>
            <person name="Schattenhofer M."/>
            <person name="Yan S."/>
            <person name="Ferriera S."/>
            <person name="Johnson J."/>
            <person name="Glockner F.O."/>
            <person name="Amann R."/>
        </authorList>
    </citation>
    <scope>NUCLEOTIDE SEQUENCE [LARGE SCALE GENOMIC DNA]</scope>
    <source>
        <strain evidence="8">KT71</strain>
    </source>
</reference>
<dbReference type="AlphaFoldDB" id="A4ABZ9"/>
<evidence type="ECO:0000256" key="5">
    <source>
        <dbReference type="ARBA" id="ARBA00022801"/>
    </source>
</evidence>
<keyword evidence="4" id="KW-0319">Glycerol metabolism</keyword>
<keyword evidence="9" id="KW-1185">Reference proteome</keyword>
<comment type="caution">
    <text evidence="8">The sequence shown here is derived from an EMBL/GenBank/DDBJ whole genome shotgun (WGS) entry which is preliminary data.</text>
</comment>
<dbReference type="NCBIfam" id="NF008354">
    <property type="entry name" value="PRK11143.1"/>
    <property type="match status" value="1"/>
</dbReference>
<keyword evidence="3" id="KW-0732">Signal</keyword>
<comment type="catalytic activity">
    <reaction evidence="6">
        <text>a sn-glycero-3-phosphodiester + H2O = an alcohol + sn-glycerol 3-phosphate + H(+)</text>
        <dbReference type="Rhea" id="RHEA:12969"/>
        <dbReference type="ChEBI" id="CHEBI:15377"/>
        <dbReference type="ChEBI" id="CHEBI:15378"/>
        <dbReference type="ChEBI" id="CHEBI:30879"/>
        <dbReference type="ChEBI" id="CHEBI:57597"/>
        <dbReference type="ChEBI" id="CHEBI:83408"/>
        <dbReference type="EC" id="3.1.4.46"/>
    </reaction>
</comment>
<keyword evidence="5 8" id="KW-0378">Hydrolase</keyword>
<dbReference type="InterPro" id="IPR017946">
    <property type="entry name" value="PLC-like_Pdiesterase_TIM-brl"/>
</dbReference>
<evidence type="ECO:0000256" key="2">
    <source>
        <dbReference type="ARBA" id="ARBA00012247"/>
    </source>
</evidence>
<dbReference type="InterPro" id="IPR030395">
    <property type="entry name" value="GP_PDE_dom"/>
</dbReference>
<dbReference type="HOGENOM" id="CLU_030226_1_0_6"/>
<dbReference type="OrthoDB" id="9795622at2"/>
<dbReference type="Proteomes" id="UP000019205">
    <property type="component" value="Chromosome"/>
</dbReference>
<dbReference type="eggNOG" id="COG0584">
    <property type="taxonomic scope" value="Bacteria"/>
</dbReference>
<dbReference type="EMBL" id="AAOA02000006">
    <property type="protein sequence ID" value="EAQ96449.1"/>
    <property type="molecule type" value="Genomic_DNA"/>
</dbReference>
<evidence type="ECO:0000256" key="4">
    <source>
        <dbReference type="ARBA" id="ARBA00022798"/>
    </source>
</evidence>
<dbReference type="GO" id="GO:0006071">
    <property type="term" value="P:glycerol metabolic process"/>
    <property type="evidence" value="ECO:0007669"/>
    <property type="project" value="UniProtKB-KW"/>
</dbReference>
<protein>
    <recommendedName>
        <fullName evidence="2">glycerophosphodiester phosphodiesterase</fullName>
        <ecNumber evidence="2">3.1.4.46</ecNumber>
    </recommendedName>
</protein>
<evidence type="ECO:0000259" key="7">
    <source>
        <dbReference type="PROSITE" id="PS51704"/>
    </source>
</evidence>